<comment type="caution">
    <text evidence="3">The sequence shown here is derived from an EMBL/GenBank/DDBJ whole genome shotgun (WGS) entry which is preliminary data.</text>
</comment>
<evidence type="ECO:0000259" key="2">
    <source>
        <dbReference type="Pfam" id="PF07411"/>
    </source>
</evidence>
<name>A0ABS5HT05_9RHOB</name>
<feature type="region of interest" description="Disordered" evidence="1">
    <location>
        <begin position="79"/>
        <end position="111"/>
    </location>
</feature>
<feature type="domain" description="DUF1508" evidence="2">
    <location>
        <begin position="10"/>
        <end position="57"/>
    </location>
</feature>
<accession>A0ABS5HT05</accession>
<dbReference type="InterPro" id="IPR036913">
    <property type="entry name" value="YegP-like_sf"/>
</dbReference>
<dbReference type="PANTHER" id="PTHR40606:SF1">
    <property type="entry name" value="UPF0339 PROTEIN YEGP"/>
    <property type="match status" value="1"/>
</dbReference>
<dbReference type="SUPFAM" id="SSF160113">
    <property type="entry name" value="YegP-like"/>
    <property type="match status" value="2"/>
</dbReference>
<proteinExistence type="predicted"/>
<dbReference type="InterPro" id="IPR010879">
    <property type="entry name" value="DUF1508"/>
</dbReference>
<feature type="domain" description="DUF1508" evidence="2">
    <location>
        <begin position="62"/>
        <end position="108"/>
    </location>
</feature>
<organism evidence="3 4">
    <name type="scientific">Thalassovita aquimarina</name>
    <dbReference type="NCBI Taxonomy" id="2785917"/>
    <lineage>
        <taxon>Bacteria</taxon>
        <taxon>Pseudomonadati</taxon>
        <taxon>Pseudomonadota</taxon>
        <taxon>Alphaproteobacteria</taxon>
        <taxon>Rhodobacterales</taxon>
        <taxon>Roseobacteraceae</taxon>
        <taxon>Thalassovita</taxon>
    </lineage>
</organism>
<dbReference type="InterPro" id="IPR051141">
    <property type="entry name" value="UPF0339_domain"/>
</dbReference>
<protein>
    <submittedName>
        <fullName evidence="3">YegP family protein</fullName>
    </submittedName>
</protein>
<dbReference type="Proteomes" id="UP001195941">
    <property type="component" value="Unassembled WGS sequence"/>
</dbReference>
<dbReference type="Pfam" id="PF07411">
    <property type="entry name" value="DUF1508"/>
    <property type="match status" value="2"/>
</dbReference>
<reference evidence="3 4" key="1">
    <citation type="journal article" date="2021" name="Arch. Microbiol.">
        <title>Thalassobius aquimarinus sp. nov., isolated from the Sea of Japan seashore.</title>
        <authorList>
            <person name="Kurilenko V.V."/>
            <person name="Romanenko L.A."/>
            <person name="Chernysheva N.Y."/>
            <person name="Velansky P.V."/>
            <person name="Tekutyeva L.A."/>
            <person name="Isaeva M.P."/>
            <person name="Mikhailov V.V."/>
        </authorList>
    </citation>
    <scope>NUCLEOTIDE SEQUENCE [LARGE SCALE GENOMIC DNA]</scope>
    <source>
        <strain evidence="3 4">KMM 8518</strain>
    </source>
</reference>
<evidence type="ECO:0000256" key="1">
    <source>
        <dbReference type="SAM" id="MobiDB-lite"/>
    </source>
</evidence>
<sequence>MAGKFELYTDKAGEFRFRLKAGNGEIILASEGYKQRASAENGIESVKKNAPEDARYERKETKAGKHMFNLKATNGQVIGTSESYESEAGRDNGIESVKKNAPDADVKDLTA</sequence>
<dbReference type="Gene3D" id="2.30.29.80">
    <property type="match status" value="1"/>
</dbReference>
<gene>
    <name evidence="3" type="ORF">IT775_13425</name>
</gene>
<dbReference type="PANTHER" id="PTHR40606">
    <property type="match status" value="1"/>
</dbReference>
<evidence type="ECO:0000313" key="4">
    <source>
        <dbReference type="Proteomes" id="UP001195941"/>
    </source>
</evidence>
<dbReference type="RefSeq" id="WP_212701640.1">
    <property type="nucleotide sequence ID" value="NZ_JADMKU010000012.1"/>
</dbReference>
<feature type="compositionally biased region" description="Basic and acidic residues" evidence="1">
    <location>
        <begin position="87"/>
        <end position="111"/>
    </location>
</feature>
<dbReference type="EMBL" id="JADMKU010000012">
    <property type="protein sequence ID" value="MBR9652119.1"/>
    <property type="molecule type" value="Genomic_DNA"/>
</dbReference>
<keyword evidence="4" id="KW-1185">Reference proteome</keyword>
<evidence type="ECO:0000313" key="3">
    <source>
        <dbReference type="EMBL" id="MBR9652119.1"/>
    </source>
</evidence>